<dbReference type="AlphaFoldDB" id="A0A438JRF0"/>
<evidence type="ECO:0000313" key="2">
    <source>
        <dbReference type="Proteomes" id="UP000288805"/>
    </source>
</evidence>
<evidence type="ECO:0000313" key="1">
    <source>
        <dbReference type="EMBL" id="RVX11534.1"/>
    </source>
</evidence>
<sequence length="87" mass="9823">MDATFFECQPFHTRLSSGEVGEIEDKLSEIFPRNGENARGVLQPVNVPNVSTSDTQFPLLSKMFQPQNSRFCTNTPYYFKCSNLGVL</sequence>
<protein>
    <submittedName>
        <fullName evidence="1">Uncharacterized protein</fullName>
    </submittedName>
</protein>
<organism evidence="1 2">
    <name type="scientific">Vitis vinifera</name>
    <name type="common">Grape</name>
    <dbReference type="NCBI Taxonomy" id="29760"/>
    <lineage>
        <taxon>Eukaryota</taxon>
        <taxon>Viridiplantae</taxon>
        <taxon>Streptophyta</taxon>
        <taxon>Embryophyta</taxon>
        <taxon>Tracheophyta</taxon>
        <taxon>Spermatophyta</taxon>
        <taxon>Magnoliopsida</taxon>
        <taxon>eudicotyledons</taxon>
        <taxon>Gunneridae</taxon>
        <taxon>Pentapetalae</taxon>
        <taxon>rosids</taxon>
        <taxon>Vitales</taxon>
        <taxon>Vitaceae</taxon>
        <taxon>Viteae</taxon>
        <taxon>Vitis</taxon>
    </lineage>
</organism>
<dbReference type="EMBL" id="QGNW01000030">
    <property type="protein sequence ID" value="RVX11534.1"/>
    <property type="molecule type" value="Genomic_DNA"/>
</dbReference>
<gene>
    <name evidence="1" type="ORF">CK203_015753</name>
</gene>
<dbReference type="Proteomes" id="UP000288805">
    <property type="component" value="Unassembled WGS sequence"/>
</dbReference>
<reference evidence="1 2" key="1">
    <citation type="journal article" date="2018" name="PLoS Genet.">
        <title>Population sequencing reveals clonal diversity and ancestral inbreeding in the grapevine cultivar Chardonnay.</title>
        <authorList>
            <person name="Roach M.J."/>
            <person name="Johnson D.L."/>
            <person name="Bohlmann J."/>
            <person name="van Vuuren H.J."/>
            <person name="Jones S.J."/>
            <person name="Pretorius I.S."/>
            <person name="Schmidt S.A."/>
            <person name="Borneman A.R."/>
        </authorList>
    </citation>
    <scope>NUCLEOTIDE SEQUENCE [LARGE SCALE GENOMIC DNA]</scope>
    <source>
        <strain evidence="2">cv. Chardonnay</strain>
        <tissue evidence="1">Leaf</tissue>
    </source>
</reference>
<name>A0A438JRF0_VITVI</name>
<comment type="caution">
    <text evidence="1">The sequence shown here is derived from an EMBL/GenBank/DDBJ whole genome shotgun (WGS) entry which is preliminary data.</text>
</comment>
<accession>A0A438JRF0</accession>
<proteinExistence type="predicted"/>